<sequence length="80" mass="8580">MPRATAALRVGPGRRAAGAARLDLTTSQALRHATPAARLPDPTRHTQELVTCPKGSARLAQGGQPREVYELALREIATQR</sequence>
<protein>
    <submittedName>
        <fullName evidence="1">Uncharacterized protein</fullName>
    </submittedName>
</protein>
<proteinExistence type="predicted"/>
<reference evidence="1 2" key="1">
    <citation type="submission" date="2018-03" db="EMBL/GenBank/DDBJ databases">
        <authorList>
            <person name="Wu G."/>
        </authorList>
    </citation>
    <scope>NUCLEOTIDE SEQUENCE [LARGE SCALE GENOMIC DNA]</scope>
    <source>
        <strain evidence="1 2">SAM-118</strain>
    </source>
</reference>
<name>A0AAE8F4B8_XANVA</name>
<organism evidence="1 2">
    <name type="scientific">Xanthomonas vasicola pv. vasculorum</name>
    <dbReference type="NCBI Taxonomy" id="325776"/>
    <lineage>
        <taxon>Bacteria</taxon>
        <taxon>Pseudomonadati</taxon>
        <taxon>Pseudomonadota</taxon>
        <taxon>Gammaproteobacteria</taxon>
        <taxon>Lysobacterales</taxon>
        <taxon>Lysobacteraceae</taxon>
        <taxon>Xanthomonas</taxon>
    </lineage>
</organism>
<accession>A0AAE8F4B8</accession>
<dbReference type="EMBL" id="PYTT01000152">
    <property type="protein sequence ID" value="RNK98539.1"/>
    <property type="molecule type" value="Genomic_DNA"/>
</dbReference>
<evidence type="ECO:0000313" key="1">
    <source>
        <dbReference type="EMBL" id="RNK98539.1"/>
    </source>
</evidence>
<dbReference type="AlphaFoldDB" id="A0AAE8F4B8"/>
<dbReference type="KEGG" id="xva:C7V42_02315"/>
<comment type="caution">
    <text evidence="1">The sequence shown here is derived from an EMBL/GenBank/DDBJ whole genome shotgun (WGS) entry which is preliminary data.</text>
</comment>
<gene>
    <name evidence="1" type="ORF">C9386_18430</name>
</gene>
<evidence type="ECO:0000313" key="2">
    <source>
        <dbReference type="Proteomes" id="UP000284283"/>
    </source>
</evidence>
<dbReference type="Proteomes" id="UP000284283">
    <property type="component" value="Unassembled WGS sequence"/>
</dbReference>